<dbReference type="AlphaFoldDB" id="A0A9W6UWX8"/>
<dbReference type="RefSeq" id="WP_067914150.1">
    <property type="nucleotide sequence ID" value="NZ_BSRZ01000009.1"/>
</dbReference>
<dbReference type="PANTHER" id="PTHR33824:SF7">
    <property type="entry name" value="POLYKETIDE CYCLASE_DEHYDRASE AND LIPID TRANSPORT SUPERFAMILY PROTEIN"/>
    <property type="match status" value="1"/>
</dbReference>
<dbReference type="PANTHER" id="PTHR33824">
    <property type="entry name" value="POLYKETIDE CYCLASE/DEHYDRASE AND LIPID TRANSPORT SUPERFAMILY PROTEIN"/>
    <property type="match status" value="1"/>
</dbReference>
<dbReference type="EMBL" id="BSRZ01000009">
    <property type="protein sequence ID" value="GLW65523.1"/>
    <property type="molecule type" value="Genomic_DNA"/>
</dbReference>
<feature type="region of interest" description="Disordered" evidence="1">
    <location>
        <begin position="72"/>
        <end position="145"/>
    </location>
</feature>
<evidence type="ECO:0000313" key="4">
    <source>
        <dbReference type="Proteomes" id="UP001165124"/>
    </source>
</evidence>
<dbReference type="CDD" id="cd07817">
    <property type="entry name" value="SRPBCC_8"/>
    <property type="match status" value="1"/>
</dbReference>
<dbReference type="Gene3D" id="3.30.530.20">
    <property type="match status" value="1"/>
</dbReference>
<protein>
    <recommendedName>
        <fullName evidence="2">Coenzyme Q-binding protein COQ10 START domain-containing protein</fullName>
    </recommendedName>
</protein>
<feature type="compositionally biased region" description="Basic and acidic residues" evidence="1">
    <location>
        <begin position="326"/>
        <end position="343"/>
    </location>
</feature>
<feature type="domain" description="Coenzyme Q-binding protein COQ10 START" evidence="2">
    <location>
        <begin position="158"/>
        <end position="278"/>
    </location>
</feature>
<feature type="region of interest" description="Disordered" evidence="1">
    <location>
        <begin position="308"/>
        <end position="343"/>
    </location>
</feature>
<dbReference type="SUPFAM" id="SSF55961">
    <property type="entry name" value="Bet v1-like"/>
    <property type="match status" value="1"/>
</dbReference>
<gene>
    <name evidence="3" type="ORF">Arub01_37670</name>
</gene>
<feature type="compositionally biased region" description="Low complexity" evidence="1">
    <location>
        <begin position="79"/>
        <end position="91"/>
    </location>
</feature>
<dbReference type="InterPro" id="IPR023393">
    <property type="entry name" value="START-like_dom_sf"/>
</dbReference>
<evidence type="ECO:0000256" key="1">
    <source>
        <dbReference type="SAM" id="MobiDB-lite"/>
    </source>
</evidence>
<dbReference type="InterPro" id="IPR005031">
    <property type="entry name" value="COQ10_START"/>
</dbReference>
<sequence length="343" mass="37562">MKFAKATTGAALWQLAKRVGGKKQSPVDRVTDALTGGGKFPLPVNRTTATAGGALLGLGAAIAAARAASRLSRRAPAQETSASGSGAPSTAETEKAAGSAPEKARGGKESGGTERKPSAGGLKRLFGKAPERAEGAGRGGRGGGKKIKVTNIVEHIDIGAPRRMVYDQWTQFEDFPSFMKKVHSVNQESDEKLTWTAQIFWSTRSWESTITQQIPDERIAWQSKGAKGHVDGSVTFHELAPDLTRVLVSLEYHPKGFFEKTANLWRAQGRRVRLELKHFRRHLINHVLSHPEELEGWRGEIRDSEVVKSHEDALAAEGKTPRRAKKHEEHAEERAKEKEYEQV</sequence>
<feature type="compositionally biased region" description="Basic and acidic residues" evidence="1">
    <location>
        <begin position="102"/>
        <end position="117"/>
    </location>
</feature>
<dbReference type="InterPro" id="IPR047137">
    <property type="entry name" value="ORF3"/>
</dbReference>
<keyword evidence="4" id="KW-1185">Reference proteome</keyword>
<name>A0A9W6UWX8_9ACTN</name>
<proteinExistence type="predicted"/>
<comment type="caution">
    <text evidence="3">The sequence shown here is derived from an EMBL/GenBank/DDBJ whole genome shotgun (WGS) entry which is preliminary data.</text>
</comment>
<accession>A0A9W6UWX8</accession>
<dbReference type="Pfam" id="PF03364">
    <property type="entry name" value="Polyketide_cyc"/>
    <property type="match status" value="1"/>
</dbReference>
<reference evidence="3" key="1">
    <citation type="submission" date="2023-02" db="EMBL/GenBank/DDBJ databases">
        <title>Actinomadura rubrobrunea NBRC 14622.</title>
        <authorList>
            <person name="Ichikawa N."/>
            <person name="Sato H."/>
            <person name="Tonouchi N."/>
        </authorList>
    </citation>
    <scope>NUCLEOTIDE SEQUENCE</scope>
    <source>
        <strain evidence="3">NBRC 14622</strain>
    </source>
</reference>
<evidence type="ECO:0000259" key="2">
    <source>
        <dbReference type="Pfam" id="PF03364"/>
    </source>
</evidence>
<organism evidence="3 4">
    <name type="scientific">Actinomadura rubrobrunea</name>
    <dbReference type="NCBI Taxonomy" id="115335"/>
    <lineage>
        <taxon>Bacteria</taxon>
        <taxon>Bacillati</taxon>
        <taxon>Actinomycetota</taxon>
        <taxon>Actinomycetes</taxon>
        <taxon>Streptosporangiales</taxon>
        <taxon>Thermomonosporaceae</taxon>
        <taxon>Actinomadura</taxon>
    </lineage>
</organism>
<feature type="region of interest" description="Disordered" evidence="1">
    <location>
        <begin position="17"/>
        <end position="46"/>
    </location>
</feature>
<evidence type="ECO:0000313" key="3">
    <source>
        <dbReference type="EMBL" id="GLW65523.1"/>
    </source>
</evidence>
<dbReference type="Proteomes" id="UP001165124">
    <property type="component" value="Unassembled WGS sequence"/>
</dbReference>